<feature type="region of interest" description="Disordered" evidence="6">
    <location>
        <begin position="50"/>
        <end position="70"/>
    </location>
</feature>
<dbReference type="Proteomes" id="UP001652741">
    <property type="component" value="Chromosome ssa13"/>
</dbReference>
<evidence type="ECO:0000256" key="4">
    <source>
        <dbReference type="ARBA" id="ARBA00022989"/>
    </source>
</evidence>
<proteinExistence type="inferred from homology"/>
<feature type="transmembrane region" description="Helical" evidence="7">
    <location>
        <begin position="572"/>
        <end position="592"/>
    </location>
</feature>
<evidence type="ECO:0000256" key="3">
    <source>
        <dbReference type="ARBA" id="ARBA00022692"/>
    </source>
</evidence>
<dbReference type="GeneID" id="106567179"/>
<comment type="subcellular location">
    <subcellularLocation>
        <location evidence="1">Membrane</location>
        <topology evidence="1">Multi-pass membrane protein</topology>
    </subcellularLocation>
</comment>
<feature type="transmembrane region" description="Helical" evidence="7">
    <location>
        <begin position="534"/>
        <end position="551"/>
    </location>
</feature>
<feature type="compositionally biased region" description="Polar residues" evidence="6">
    <location>
        <begin position="162"/>
        <end position="176"/>
    </location>
</feature>
<dbReference type="PANTHER" id="PTHR12191">
    <property type="entry name" value="SOLUTE CARRIER FAMILY 39"/>
    <property type="match status" value="1"/>
</dbReference>
<gene>
    <name evidence="9" type="primary">LOC106567179</name>
</gene>
<reference evidence="9" key="1">
    <citation type="submission" date="2025-08" db="UniProtKB">
        <authorList>
            <consortium name="RefSeq"/>
        </authorList>
    </citation>
    <scope>IDENTIFICATION</scope>
</reference>
<evidence type="ECO:0000313" key="8">
    <source>
        <dbReference type="Proteomes" id="UP001652741"/>
    </source>
</evidence>
<organism evidence="8 9">
    <name type="scientific">Salmo salar</name>
    <name type="common">Atlantic salmon</name>
    <dbReference type="NCBI Taxonomy" id="8030"/>
    <lineage>
        <taxon>Eukaryota</taxon>
        <taxon>Metazoa</taxon>
        <taxon>Chordata</taxon>
        <taxon>Craniata</taxon>
        <taxon>Vertebrata</taxon>
        <taxon>Euteleostomi</taxon>
        <taxon>Actinopterygii</taxon>
        <taxon>Neopterygii</taxon>
        <taxon>Teleostei</taxon>
        <taxon>Protacanthopterygii</taxon>
        <taxon>Salmoniformes</taxon>
        <taxon>Salmonidae</taxon>
        <taxon>Salmoninae</taxon>
        <taxon>Salmo</taxon>
    </lineage>
</organism>
<dbReference type="RefSeq" id="XP_013991662.1">
    <property type="nucleotide sequence ID" value="XM_014136187.2"/>
</dbReference>
<evidence type="ECO:0000256" key="6">
    <source>
        <dbReference type="SAM" id="MobiDB-lite"/>
    </source>
</evidence>
<protein>
    <submittedName>
        <fullName evidence="9">Zinc transporter ZIP5 isoform X1</fullName>
    </submittedName>
</protein>
<dbReference type="InterPro" id="IPR003689">
    <property type="entry name" value="ZIP"/>
</dbReference>
<evidence type="ECO:0000313" key="9">
    <source>
        <dbReference type="RefSeq" id="XP_013991662.1"/>
    </source>
</evidence>
<sequence>MNVPLHIPFLQLIYRMSPLLTLAVGLFVCLSLLEFGAGAQLSLSGTVKTPGNMTDRISNGSRQEGSTSEHLDEAFEEQVFYLQRLFHQYGDNGTLTYKGLQKLLGSLGLGQVSVLGISHRGSRHNHNTLTQPHPPHTQSHDHDDQETDTPSPSRPTQPPSSANTARTPQPGISGSAGSRYKEGTTLSSDNVIKEEVLPWSSPVAHSIPVQGMFNSLVSNHPTQRHLHGNCLNVTQLLWNFGLGKAPHITPAHFTLLCPALLYQIESGVCLRHPESDGAESERSVTFLKALGWSSLALAVISLPSLLSLSLVPLLPPARLRSFLCPMTALAVGTLCGDALLHLLPHAKTGPHSSHSEQQDSILKGLCVLGGCYLLFIFESLLGLRTHYKKVKRKRKQQNTTLNPDPERELTALQSPTVLEQTHSTEQHGHSHSPPGQEQVGMGSLVWMVVMGDGVHNLTDGLAIGAAFSQSLAGGLSTTIAVFCHELPHELGDLAVLMGAGWPVRRLVIFSAVSALLGFVGLLTGSVLGHQSAHISPWILALTAGVFLYVALADMLPEMLHGDPGPMGPWTRFLLQNLGLLAGGAIMLCIALFEDHIAFNLGDV</sequence>
<dbReference type="Pfam" id="PF02535">
    <property type="entry name" value="Zip"/>
    <property type="match status" value="1"/>
</dbReference>
<comment type="similarity">
    <text evidence="2">Belongs to the ZIP transporter (TC 2.A.5) family.</text>
</comment>
<feature type="transmembrane region" description="Helical" evidence="7">
    <location>
        <begin position="506"/>
        <end position="528"/>
    </location>
</feature>
<feature type="compositionally biased region" description="Polar residues" evidence="6">
    <location>
        <begin position="50"/>
        <end position="66"/>
    </location>
</feature>
<feature type="transmembrane region" description="Helical" evidence="7">
    <location>
        <begin position="289"/>
        <end position="310"/>
    </location>
</feature>
<dbReference type="OMA" id="GANITWM"/>
<dbReference type="GO" id="GO:0005886">
    <property type="term" value="C:plasma membrane"/>
    <property type="evidence" value="ECO:0007669"/>
    <property type="project" value="TreeGrafter"/>
</dbReference>
<dbReference type="GO" id="GO:0071578">
    <property type="term" value="P:zinc ion import across plasma membrane"/>
    <property type="evidence" value="ECO:0007669"/>
    <property type="project" value="TreeGrafter"/>
</dbReference>
<evidence type="ECO:0000256" key="7">
    <source>
        <dbReference type="SAM" id="Phobius"/>
    </source>
</evidence>
<accession>A0A1S3LL18</accession>
<dbReference type="AlphaFoldDB" id="A0A1S3LL18"/>
<keyword evidence="3 7" id="KW-0812">Transmembrane</keyword>
<feature type="transmembrane region" description="Helical" evidence="7">
    <location>
        <begin position="361"/>
        <end position="383"/>
    </location>
</feature>
<dbReference type="PANTHER" id="PTHR12191:SF17">
    <property type="entry name" value="ZINC TRANSPORTER ZIP5"/>
    <property type="match status" value="1"/>
</dbReference>
<dbReference type="GO" id="GO:0030003">
    <property type="term" value="P:intracellular monoatomic cation homeostasis"/>
    <property type="evidence" value="ECO:0007669"/>
    <property type="project" value="TreeGrafter"/>
</dbReference>
<keyword evidence="4 7" id="KW-1133">Transmembrane helix</keyword>
<evidence type="ECO:0000256" key="1">
    <source>
        <dbReference type="ARBA" id="ARBA00004141"/>
    </source>
</evidence>
<keyword evidence="5 7" id="KW-0472">Membrane</keyword>
<dbReference type="GO" id="GO:0005385">
    <property type="term" value="F:zinc ion transmembrane transporter activity"/>
    <property type="evidence" value="ECO:0007669"/>
    <property type="project" value="TreeGrafter"/>
</dbReference>
<keyword evidence="8" id="KW-1185">Reference proteome</keyword>
<dbReference type="GO" id="GO:0140410">
    <property type="term" value="F:monoatomic cation:bicarbonate symporter activity"/>
    <property type="evidence" value="ECO:0007669"/>
    <property type="project" value="TreeGrafter"/>
</dbReference>
<evidence type="ECO:0000256" key="5">
    <source>
        <dbReference type="ARBA" id="ARBA00023136"/>
    </source>
</evidence>
<feature type="transmembrane region" description="Helical" evidence="7">
    <location>
        <begin position="322"/>
        <end position="341"/>
    </location>
</feature>
<evidence type="ECO:0000256" key="2">
    <source>
        <dbReference type="ARBA" id="ARBA00006939"/>
    </source>
</evidence>
<dbReference type="OrthoDB" id="200954at2759"/>
<name>A0A1S3LL18_SALSA</name>
<dbReference type="KEGG" id="sasa:106567179"/>
<feature type="region of interest" description="Disordered" evidence="6">
    <location>
        <begin position="121"/>
        <end position="184"/>
    </location>
</feature>
<dbReference type="InterPro" id="IPR050799">
    <property type="entry name" value="ZIP_Transporter"/>
</dbReference>